<keyword evidence="2" id="KW-1185">Reference proteome</keyword>
<dbReference type="PANTHER" id="PTHR33527:SF18">
    <property type="entry name" value="F13O11.17 PROTEIN"/>
    <property type="match status" value="1"/>
</dbReference>
<dbReference type="AlphaFoldDB" id="A0A4S4ENA8"/>
<dbReference type="PANTHER" id="PTHR33527">
    <property type="entry name" value="OS07G0274300 PROTEIN"/>
    <property type="match status" value="1"/>
</dbReference>
<evidence type="ECO:0000313" key="1">
    <source>
        <dbReference type="EMBL" id="THG17566.1"/>
    </source>
</evidence>
<accession>A0A4S4ENA8</accession>
<dbReference type="Proteomes" id="UP000306102">
    <property type="component" value="Unassembled WGS sequence"/>
</dbReference>
<reference evidence="1 2" key="1">
    <citation type="journal article" date="2018" name="Proc. Natl. Acad. Sci. U.S.A.">
        <title>Draft genome sequence of Camellia sinensis var. sinensis provides insights into the evolution of the tea genome and tea quality.</title>
        <authorList>
            <person name="Wei C."/>
            <person name="Yang H."/>
            <person name="Wang S."/>
            <person name="Zhao J."/>
            <person name="Liu C."/>
            <person name="Gao L."/>
            <person name="Xia E."/>
            <person name="Lu Y."/>
            <person name="Tai Y."/>
            <person name="She G."/>
            <person name="Sun J."/>
            <person name="Cao H."/>
            <person name="Tong W."/>
            <person name="Gao Q."/>
            <person name="Li Y."/>
            <person name="Deng W."/>
            <person name="Jiang X."/>
            <person name="Wang W."/>
            <person name="Chen Q."/>
            <person name="Zhang S."/>
            <person name="Li H."/>
            <person name="Wu J."/>
            <person name="Wang P."/>
            <person name="Li P."/>
            <person name="Shi C."/>
            <person name="Zheng F."/>
            <person name="Jian J."/>
            <person name="Huang B."/>
            <person name="Shan D."/>
            <person name="Shi M."/>
            <person name="Fang C."/>
            <person name="Yue Y."/>
            <person name="Li F."/>
            <person name="Li D."/>
            <person name="Wei S."/>
            <person name="Han B."/>
            <person name="Jiang C."/>
            <person name="Yin Y."/>
            <person name="Xia T."/>
            <person name="Zhang Z."/>
            <person name="Bennetzen J.L."/>
            <person name="Zhao S."/>
            <person name="Wan X."/>
        </authorList>
    </citation>
    <scope>NUCLEOTIDE SEQUENCE [LARGE SCALE GENOMIC DNA]</scope>
    <source>
        <strain evidence="2">cv. Shuchazao</strain>
        <tissue evidence="1">Leaf</tissue>
    </source>
</reference>
<proteinExistence type="predicted"/>
<dbReference type="EMBL" id="SDRB02003507">
    <property type="protein sequence ID" value="THG17566.1"/>
    <property type="molecule type" value="Genomic_DNA"/>
</dbReference>
<protein>
    <submittedName>
        <fullName evidence="1">Uncharacterized protein</fullName>
    </submittedName>
</protein>
<comment type="caution">
    <text evidence="1">The sequence shown here is derived from an EMBL/GenBank/DDBJ whole genome shotgun (WGS) entry which is preliminary data.</text>
</comment>
<dbReference type="STRING" id="542762.A0A4S4ENA8"/>
<evidence type="ECO:0000313" key="2">
    <source>
        <dbReference type="Proteomes" id="UP000306102"/>
    </source>
</evidence>
<sequence length="274" mass="30927">MASITIEDLHLFHTADREIFSRLIIHLMRDPGQSLLVMALWLWLEVKRFPNIIAKLRNRSDFILNAMADEATTCLQALESKTAFTSPSESTMSVTAKIIGKPISVPMITHIKFTAIAEIKTFLNNVCSLIFTDILQQVLGSLNQPLPVMSFPHLIFRNITVISLPLSHHLPTGGLWGWSHEIKVSVDDRTMFLTFSRGYPVSESEVKELFMGCFGDCVDNVYMDESNSVDQPLFARMVVRGVSIVDDILKGSSIAKFRINGKHVWAKKYERRDG</sequence>
<name>A0A4S4ENA8_CAMSN</name>
<organism evidence="1 2">
    <name type="scientific">Camellia sinensis var. sinensis</name>
    <name type="common">China tea</name>
    <dbReference type="NCBI Taxonomy" id="542762"/>
    <lineage>
        <taxon>Eukaryota</taxon>
        <taxon>Viridiplantae</taxon>
        <taxon>Streptophyta</taxon>
        <taxon>Embryophyta</taxon>
        <taxon>Tracheophyta</taxon>
        <taxon>Spermatophyta</taxon>
        <taxon>Magnoliopsida</taxon>
        <taxon>eudicotyledons</taxon>
        <taxon>Gunneridae</taxon>
        <taxon>Pentapetalae</taxon>
        <taxon>asterids</taxon>
        <taxon>Ericales</taxon>
        <taxon>Theaceae</taxon>
        <taxon>Camellia</taxon>
    </lineage>
</organism>
<gene>
    <name evidence="1" type="ORF">TEA_004954</name>
</gene>